<evidence type="ECO:0000256" key="3">
    <source>
        <dbReference type="ARBA" id="ARBA00022989"/>
    </source>
</evidence>
<dbReference type="GO" id="GO:0032259">
    <property type="term" value="P:methylation"/>
    <property type="evidence" value="ECO:0007669"/>
    <property type="project" value="UniProtKB-KW"/>
</dbReference>
<dbReference type="RefSeq" id="WP_235356658.1">
    <property type="nucleotide sequence ID" value="NZ_BJOA01000112.1"/>
</dbReference>
<dbReference type="GeneID" id="42306494"/>
<protein>
    <submittedName>
        <fullName evidence="6">15-methylpalmitoyl-4-hydroxy-2-pyrone 4-O-methyltransferase</fullName>
    </submittedName>
</protein>
<keyword evidence="2 5" id="KW-0812">Transmembrane</keyword>
<proteinExistence type="predicted"/>
<dbReference type="Pfam" id="PF04140">
    <property type="entry name" value="ICMT"/>
    <property type="match status" value="1"/>
</dbReference>
<dbReference type="PANTHER" id="PTHR43847">
    <property type="entry name" value="BLL3993 PROTEIN"/>
    <property type="match status" value="1"/>
</dbReference>
<dbReference type="InterPro" id="IPR052527">
    <property type="entry name" value="Metal_cation-efflux_comp"/>
</dbReference>
<accession>A0A1G8U809</accession>
<keyword evidence="6" id="KW-0808">Transferase</keyword>
<keyword evidence="4 5" id="KW-0472">Membrane</keyword>
<keyword evidence="6" id="KW-0489">Methyltransferase</keyword>
<dbReference type="GO" id="GO:0004671">
    <property type="term" value="F:protein C-terminal S-isoprenylcysteine carboxyl O-methyltransferase activity"/>
    <property type="evidence" value="ECO:0007669"/>
    <property type="project" value="InterPro"/>
</dbReference>
<name>A0A1G8U809_ANEMI</name>
<dbReference type="GO" id="GO:0016020">
    <property type="term" value="C:membrane"/>
    <property type="evidence" value="ECO:0007669"/>
    <property type="project" value="UniProtKB-SubCell"/>
</dbReference>
<feature type="transmembrane region" description="Helical" evidence="5">
    <location>
        <begin position="42"/>
        <end position="58"/>
    </location>
</feature>
<gene>
    <name evidence="6" type="ORF">SAMN04487909_11935</name>
</gene>
<organism evidence="6 7">
    <name type="scientific">Aneurinibacillus migulanus</name>
    <name type="common">Bacillus migulanus</name>
    <dbReference type="NCBI Taxonomy" id="47500"/>
    <lineage>
        <taxon>Bacteria</taxon>
        <taxon>Bacillati</taxon>
        <taxon>Bacillota</taxon>
        <taxon>Bacilli</taxon>
        <taxon>Bacillales</taxon>
        <taxon>Paenibacillaceae</taxon>
        <taxon>Aneurinibacillus group</taxon>
        <taxon>Aneurinibacillus</taxon>
    </lineage>
</organism>
<dbReference type="AlphaFoldDB" id="A0A1G8U809"/>
<keyword evidence="3 5" id="KW-1133">Transmembrane helix</keyword>
<evidence type="ECO:0000256" key="1">
    <source>
        <dbReference type="ARBA" id="ARBA00004141"/>
    </source>
</evidence>
<reference evidence="6 7" key="1">
    <citation type="submission" date="2016-10" db="EMBL/GenBank/DDBJ databases">
        <authorList>
            <person name="de Groot N.N."/>
        </authorList>
    </citation>
    <scope>NUCLEOTIDE SEQUENCE [LARGE SCALE GENOMIC DNA]</scope>
    <source>
        <strain evidence="6 7">DSM 2895</strain>
    </source>
</reference>
<evidence type="ECO:0000313" key="7">
    <source>
        <dbReference type="Proteomes" id="UP000182836"/>
    </source>
</evidence>
<dbReference type="Gene3D" id="1.20.120.1630">
    <property type="match status" value="1"/>
</dbReference>
<evidence type="ECO:0000256" key="5">
    <source>
        <dbReference type="SAM" id="Phobius"/>
    </source>
</evidence>
<dbReference type="Proteomes" id="UP000182836">
    <property type="component" value="Unassembled WGS sequence"/>
</dbReference>
<evidence type="ECO:0000256" key="2">
    <source>
        <dbReference type="ARBA" id="ARBA00022692"/>
    </source>
</evidence>
<dbReference type="InterPro" id="IPR007269">
    <property type="entry name" value="ICMT_MeTrfase"/>
</dbReference>
<feature type="transmembrane region" description="Helical" evidence="5">
    <location>
        <begin position="122"/>
        <end position="148"/>
    </location>
</feature>
<comment type="subcellular location">
    <subcellularLocation>
        <location evidence="1">Membrane</location>
        <topology evidence="1">Multi-pass membrane protein</topology>
    </subcellularLocation>
</comment>
<dbReference type="PANTHER" id="PTHR43847:SF1">
    <property type="entry name" value="BLL3993 PROTEIN"/>
    <property type="match status" value="1"/>
</dbReference>
<feature type="transmembrane region" description="Helical" evidence="5">
    <location>
        <begin position="70"/>
        <end position="89"/>
    </location>
</feature>
<evidence type="ECO:0000313" key="6">
    <source>
        <dbReference type="EMBL" id="SDJ49867.1"/>
    </source>
</evidence>
<dbReference type="EMBL" id="FNED01000019">
    <property type="protein sequence ID" value="SDJ49867.1"/>
    <property type="molecule type" value="Genomic_DNA"/>
</dbReference>
<evidence type="ECO:0000256" key="4">
    <source>
        <dbReference type="ARBA" id="ARBA00023136"/>
    </source>
</evidence>
<sequence>MFIFYTVFMLLIVQRLLELRVAKRNQMWMESRGGIEIGEEHYRWIVMLHIGFFLSMWIETSTRGYPVSDWWPLIACALLIVQFIRYWAITSLGPYWNTRIIFMPGAQVVKQGPYRFMRHPNYTVVILELALIPLLFEAYATLVLFSMLNAWMLFHRIRIEERGLSKYTDYASVMSKHSRFIPKNPEQK</sequence>